<dbReference type="Pfam" id="PF12771">
    <property type="entry name" value="SusD-like_2"/>
    <property type="match status" value="1"/>
</dbReference>
<dbReference type="InterPro" id="IPR041662">
    <property type="entry name" value="SusD-like_2"/>
</dbReference>
<dbReference type="EMBL" id="JACHGF010000020">
    <property type="protein sequence ID" value="MBB5287546.1"/>
    <property type="molecule type" value="Genomic_DNA"/>
</dbReference>
<keyword evidence="1" id="KW-0732">Signal</keyword>
<dbReference type="Gene3D" id="1.25.40.390">
    <property type="match status" value="1"/>
</dbReference>
<feature type="signal peptide" evidence="1">
    <location>
        <begin position="1"/>
        <end position="19"/>
    </location>
</feature>
<dbReference type="Proteomes" id="UP000557307">
    <property type="component" value="Unassembled WGS sequence"/>
</dbReference>
<name>A0A840TT24_9BACT</name>
<keyword evidence="3" id="KW-1185">Reference proteome</keyword>
<evidence type="ECO:0000313" key="3">
    <source>
        <dbReference type="Proteomes" id="UP000557307"/>
    </source>
</evidence>
<organism evidence="2 3">
    <name type="scientific">Rhabdobacter roseus</name>
    <dbReference type="NCBI Taxonomy" id="1655419"/>
    <lineage>
        <taxon>Bacteria</taxon>
        <taxon>Pseudomonadati</taxon>
        <taxon>Bacteroidota</taxon>
        <taxon>Cytophagia</taxon>
        <taxon>Cytophagales</taxon>
        <taxon>Cytophagaceae</taxon>
        <taxon>Rhabdobacter</taxon>
    </lineage>
</organism>
<dbReference type="AlphaFoldDB" id="A0A840TT24"/>
<sequence>MKSVLKFIIAITGVLSFSACDQFLDVNENPNAPGATTLPLSAKFPSALVATVNLEVGLHNQVGAFWGGYWGTTNEGVGLYIDLKTYNGPEIRHQRDGIHIWENNYNTLLYYQLIREEAQEKGALFYLGAAKIMQGWHFLRLVDVYNGVPFDDALQGTKVLSPRYEDGKTVYEKAINLITEGIVDMKSTLPGTEASTDDILFKGDKTLWAKFGNTVKLRALVRQSQVAGQASYITSEIQKIQQEGSGYLGVGQSALAQPGYLNTAGKLNPLWETYYRNVQGVSTNAREDIRPTNFLLGKYQERNDPRLANLYVAVNGEYKGVIFGNQGTAPAYARAATSLFKGPNENSSRPAALFKSAQQASVLLGSFESLFLQAEAAQRGWLPGSAQTFYEQGIQESFKYMEVPAAEFAAYNAQALVNFEQAPNKIERILEQKWLALNSLNSLEAWSEFRRTGFPDIPVSPSAPTPTARPLRFMYPESELMTNGEQARKMGGDDTLKDAVWWDR</sequence>
<comment type="caution">
    <text evidence="2">The sequence shown here is derived from an EMBL/GenBank/DDBJ whole genome shotgun (WGS) entry which is preliminary data.</text>
</comment>
<dbReference type="PROSITE" id="PS51257">
    <property type="entry name" value="PROKAR_LIPOPROTEIN"/>
    <property type="match status" value="1"/>
</dbReference>
<dbReference type="SUPFAM" id="SSF48452">
    <property type="entry name" value="TPR-like"/>
    <property type="match status" value="1"/>
</dbReference>
<reference evidence="2 3" key="1">
    <citation type="submission" date="2020-08" db="EMBL/GenBank/DDBJ databases">
        <title>Genomic Encyclopedia of Type Strains, Phase IV (KMG-IV): sequencing the most valuable type-strain genomes for metagenomic binning, comparative biology and taxonomic classification.</title>
        <authorList>
            <person name="Goeker M."/>
        </authorList>
    </citation>
    <scope>NUCLEOTIDE SEQUENCE [LARGE SCALE GENOMIC DNA]</scope>
    <source>
        <strain evidence="2 3">DSM 105074</strain>
    </source>
</reference>
<dbReference type="InterPro" id="IPR011990">
    <property type="entry name" value="TPR-like_helical_dom_sf"/>
</dbReference>
<feature type="chain" id="PRO_5032996423" description="SusD/RagB family nutrient-binding outer membrane lipoprotein" evidence="1">
    <location>
        <begin position="20"/>
        <end position="504"/>
    </location>
</feature>
<evidence type="ECO:0000313" key="2">
    <source>
        <dbReference type="EMBL" id="MBB5287546.1"/>
    </source>
</evidence>
<gene>
    <name evidence="2" type="ORF">HNQ92_005710</name>
</gene>
<proteinExistence type="predicted"/>
<evidence type="ECO:0000256" key="1">
    <source>
        <dbReference type="SAM" id="SignalP"/>
    </source>
</evidence>
<protein>
    <recommendedName>
        <fullName evidence="4">SusD/RagB family nutrient-binding outer membrane lipoprotein</fullName>
    </recommendedName>
</protein>
<accession>A0A840TT24</accession>
<dbReference type="RefSeq" id="WP_184179924.1">
    <property type="nucleotide sequence ID" value="NZ_JACHGF010000020.1"/>
</dbReference>
<evidence type="ECO:0008006" key="4">
    <source>
        <dbReference type="Google" id="ProtNLM"/>
    </source>
</evidence>